<dbReference type="CDD" id="cd13585">
    <property type="entry name" value="PBP2_TMBP_like"/>
    <property type="match status" value="1"/>
</dbReference>
<dbReference type="PANTHER" id="PTHR30061:SF50">
    <property type="entry name" value="MALTOSE_MALTODEXTRIN-BINDING PERIPLASMIC PROTEIN"/>
    <property type="match status" value="1"/>
</dbReference>
<evidence type="ECO:0000313" key="4">
    <source>
        <dbReference type="EMBL" id="GAA2739614.1"/>
    </source>
</evidence>
<comment type="caution">
    <text evidence="4">The sequence shown here is derived from an EMBL/GenBank/DDBJ whole genome shotgun (WGS) entry which is preliminary data.</text>
</comment>
<gene>
    <name evidence="4" type="ORF">GCM10009867_36400</name>
</gene>
<dbReference type="Gene3D" id="3.40.190.10">
    <property type="entry name" value="Periplasmic binding protein-like II"/>
    <property type="match status" value="1"/>
</dbReference>
<proteinExistence type="inferred from homology"/>
<dbReference type="PROSITE" id="PS51318">
    <property type="entry name" value="TAT"/>
    <property type="match status" value="1"/>
</dbReference>
<evidence type="ECO:0000256" key="2">
    <source>
        <dbReference type="ARBA" id="ARBA00022448"/>
    </source>
</evidence>
<dbReference type="InterPro" id="IPR006059">
    <property type="entry name" value="SBP"/>
</dbReference>
<evidence type="ECO:0000313" key="5">
    <source>
        <dbReference type="Proteomes" id="UP001501326"/>
    </source>
</evidence>
<dbReference type="InterPro" id="IPR006311">
    <property type="entry name" value="TAT_signal"/>
</dbReference>
<dbReference type="Proteomes" id="UP001501326">
    <property type="component" value="Unassembled WGS sequence"/>
</dbReference>
<keyword evidence="2" id="KW-0813">Transport</keyword>
<reference evidence="4 5" key="1">
    <citation type="journal article" date="2019" name="Int. J. Syst. Evol. Microbiol.">
        <title>The Global Catalogue of Microorganisms (GCM) 10K type strain sequencing project: providing services to taxonomists for standard genome sequencing and annotation.</title>
        <authorList>
            <consortium name="The Broad Institute Genomics Platform"/>
            <consortium name="The Broad Institute Genome Sequencing Center for Infectious Disease"/>
            <person name="Wu L."/>
            <person name="Ma J."/>
        </authorList>
    </citation>
    <scope>NUCLEOTIDE SEQUENCE [LARGE SCALE GENOMIC DNA]</scope>
    <source>
        <strain evidence="4 5">JCM 16378</strain>
    </source>
</reference>
<dbReference type="PANTHER" id="PTHR30061">
    <property type="entry name" value="MALTOSE-BINDING PERIPLASMIC PROTEIN"/>
    <property type="match status" value="1"/>
</dbReference>
<name>A0ABN3UWE1_9MICO</name>
<dbReference type="EMBL" id="BAAARN010000005">
    <property type="protein sequence ID" value="GAA2739614.1"/>
    <property type="molecule type" value="Genomic_DNA"/>
</dbReference>
<dbReference type="SUPFAM" id="SSF53850">
    <property type="entry name" value="Periplasmic binding protein-like II"/>
    <property type="match status" value="1"/>
</dbReference>
<keyword evidence="5" id="KW-1185">Reference proteome</keyword>
<accession>A0ABN3UWE1</accession>
<comment type="similarity">
    <text evidence="1">Belongs to the bacterial solute-binding protein 1 family.</text>
</comment>
<evidence type="ECO:0000256" key="1">
    <source>
        <dbReference type="ARBA" id="ARBA00008520"/>
    </source>
</evidence>
<organism evidence="4 5">
    <name type="scientific">Pedococcus aerophilus</name>
    <dbReference type="NCBI Taxonomy" id="436356"/>
    <lineage>
        <taxon>Bacteria</taxon>
        <taxon>Bacillati</taxon>
        <taxon>Actinomycetota</taxon>
        <taxon>Actinomycetes</taxon>
        <taxon>Micrococcales</taxon>
        <taxon>Intrasporangiaceae</taxon>
        <taxon>Pedococcus</taxon>
    </lineage>
</organism>
<dbReference type="Pfam" id="PF01547">
    <property type="entry name" value="SBP_bac_1"/>
    <property type="match status" value="1"/>
</dbReference>
<dbReference type="RefSeq" id="WP_344196102.1">
    <property type="nucleotide sequence ID" value="NZ_BAAARN010000005.1"/>
</dbReference>
<sequence length="444" mass="47704">MSHQALQLDRRTFLRTTGLVGTGIALTACSGGGGSTQNAASATTGKLTGTATLTTWGSDQEVAAFKKIAADFQAARGASVKIEVLPYDQIRTVVDRRLQANQPPDLFRVSYTDVSGYAQNGALADLTDYMGDGFGDAFFPGLWNSVTLDGAPVGVPHHTDTSALVYNKAHFAKAGITDVPSTLETAWTWQEFEDVLTKLKAANPGVAPFAFNYQLYGAYRWFNTLFQAGGTVLDASQKTVTLDTDAARKALTWTQGLYTKGLHAPSVLVKRPTYPDEIFPTQKISMIQAGDFLVPSLDAAIKKKFEWGVTYLPRDVAAATDLGGNAVVVTDAAKNKDVAAEFAKFLVTKENMQYFCEQTTVLPVRKDLADAKLTYAARPDLMPVFQKQATTMPDELVKTSTLPAFPGINQALVDSMDQFLSNPSATPDSVISAITAGIEKALKG</sequence>
<evidence type="ECO:0000256" key="3">
    <source>
        <dbReference type="ARBA" id="ARBA00022729"/>
    </source>
</evidence>
<keyword evidence="3" id="KW-0732">Signal</keyword>
<protein>
    <submittedName>
        <fullName evidence="4">Sugar ABC transporter substrate-binding protein</fullName>
    </submittedName>
</protein>